<dbReference type="Proteomes" id="UP001266305">
    <property type="component" value="Unassembled WGS sequence"/>
</dbReference>
<gene>
    <name evidence="1" type="ORF">P7K49_030216</name>
</gene>
<name>A0ABQ9U1J8_SAGOE</name>
<evidence type="ECO:0000313" key="1">
    <source>
        <dbReference type="EMBL" id="KAK2090932.1"/>
    </source>
</evidence>
<proteinExistence type="predicted"/>
<dbReference type="EMBL" id="JASSZA010000016">
    <property type="protein sequence ID" value="KAK2090932.1"/>
    <property type="molecule type" value="Genomic_DNA"/>
</dbReference>
<organism evidence="1 2">
    <name type="scientific">Saguinus oedipus</name>
    <name type="common">Cotton-top tamarin</name>
    <name type="synonym">Oedipomidas oedipus</name>
    <dbReference type="NCBI Taxonomy" id="9490"/>
    <lineage>
        <taxon>Eukaryota</taxon>
        <taxon>Metazoa</taxon>
        <taxon>Chordata</taxon>
        <taxon>Craniata</taxon>
        <taxon>Vertebrata</taxon>
        <taxon>Euteleostomi</taxon>
        <taxon>Mammalia</taxon>
        <taxon>Eutheria</taxon>
        <taxon>Euarchontoglires</taxon>
        <taxon>Primates</taxon>
        <taxon>Haplorrhini</taxon>
        <taxon>Platyrrhini</taxon>
        <taxon>Cebidae</taxon>
        <taxon>Callitrichinae</taxon>
        <taxon>Saguinus</taxon>
    </lineage>
</organism>
<evidence type="ECO:0000313" key="2">
    <source>
        <dbReference type="Proteomes" id="UP001266305"/>
    </source>
</evidence>
<accession>A0ABQ9U1J8</accession>
<keyword evidence="2" id="KW-1185">Reference proteome</keyword>
<sequence>MAKPAGFVLPQGSYGLRAVGSPGNAESGGNHDGLCLQISHELTPWDYQCHHGLKGPGLYQMPYLQDIELPGAEEEENEEAPSMGSTAIFQLPTVSWHPLDAQYCLPMVTVRTRQIKGSMGFTTRSTLSSNYWSIGSGRMPSYDAWPVSSTASVYAGAGALVPASP</sequence>
<comment type="caution">
    <text evidence="1">The sequence shown here is derived from an EMBL/GenBank/DDBJ whole genome shotgun (WGS) entry which is preliminary data.</text>
</comment>
<reference evidence="1 2" key="1">
    <citation type="submission" date="2023-05" db="EMBL/GenBank/DDBJ databases">
        <title>B98-5 Cell Line De Novo Hybrid Assembly: An Optical Mapping Approach.</title>
        <authorList>
            <person name="Kananen K."/>
            <person name="Auerbach J.A."/>
            <person name="Kautto E."/>
            <person name="Blachly J.S."/>
        </authorList>
    </citation>
    <scope>NUCLEOTIDE SEQUENCE [LARGE SCALE GENOMIC DNA]</scope>
    <source>
        <strain evidence="1">B95-8</strain>
        <tissue evidence="1">Cell line</tissue>
    </source>
</reference>
<protein>
    <submittedName>
        <fullName evidence="1">Uncharacterized protein</fullName>
    </submittedName>
</protein>